<comment type="caution">
    <text evidence="1">The sequence shown here is derived from an EMBL/GenBank/DDBJ whole genome shotgun (WGS) entry which is preliminary data.</text>
</comment>
<gene>
    <name evidence="1" type="ORF">ACFQHR_06315</name>
</gene>
<protein>
    <submittedName>
        <fullName evidence="1">Uncharacterized protein</fullName>
    </submittedName>
</protein>
<dbReference type="Proteomes" id="UP001596405">
    <property type="component" value="Unassembled WGS sequence"/>
</dbReference>
<dbReference type="RefSeq" id="WP_153042027.1">
    <property type="nucleotide sequence ID" value="NZ_LRML01000001.1"/>
</dbReference>
<proteinExistence type="predicted"/>
<reference evidence="2" key="1">
    <citation type="journal article" date="2019" name="Int. J. Syst. Evol. Microbiol.">
        <title>The Global Catalogue of Microorganisms (GCM) 10K type strain sequencing project: providing services to taxonomists for standard genome sequencing and annotation.</title>
        <authorList>
            <consortium name="The Broad Institute Genomics Platform"/>
            <consortium name="The Broad Institute Genome Sequencing Center for Infectious Disease"/>
            <person name="Wu L."/>
            <person name="Ma J."/>
        </authorList>
    </citation>
    <scope>NUCLEOTIDE SEQUENCE [LARGE SCALE GENOMIC DNA]</scope>
    <source>
        <strain evidence="2">CGMCC 4.7393</strain>
    </source>
</reference>
<organism evidence="1 2">
    <name type="scientific">Rufibacter roseus</name>
    <dbReference type="NCBI Taxonomy" id="1567108"/>
    <lineage>
        <taxon>Bacteria</taxon>
        <taxon>Pseudomonadati</taxon>
        <taxon>Bacteroidota</taxon>
        <taxon>Cytophagia</taxon>
        <taxon>Cytophagales</taxon>
        <taxon>Hymenobacteraceae</taxon>
        <taxon>Rufibacter</taxon>
    </lineage>
</organism>
<accession>A0ABW2DJQ4</accession>
<evidence type="ECO:0000313" key="2">
    <source>
        <dbReference type="Proteomes" id="UP001596405"/>
    </source>
</evidence>
<evidence type="ECO:0000313" key="1">
    <source>
        <dbReference type="EMBL" id="MFC6997230.1"/>
    </source>
</evidence>
<name>A0ABW2DJQ4_9BACT</name>
<dbReference type="EMBL" id="JBHSYQ010000003">
    <property type="protein sequence ID" value="MFC6997230.1"/>
    <property type="molecule type" value="Genomic_DNA"/>
</dbReference>
<sequence>MNNIGEKAGLTFWLVFQKAAVKQKWAANQLPISKNSKWYLATKRQTAPVTEVSLMCSFMKIAVYGRCGETKSHRLGLVNTLNNGVRTI</sequence>
<keyword evidence="2" id="KW-1185">Reference proteome</keyword>